<dbReference type="RefSeq" id="WP_184375464.1">
    <property type="nucleotide sequence ID" value="NZ_JACHNS010000006.1"/>
</dbReference>
<evidence type="ECO:0000256" key="2">
    <source>
        <dbReference type="ARBA" id="ARBA00039140"/>
    </source>
</evidence>
<dbReference type="CDD" id="cd16433">
    <property type="entry name" value="CheB"/>
    <property type="match status" value="1"/>
</dbReference>
<dbReference type="EC" id="3.1.1.61" evidence="2"/>
<feature type="active site" evidence="4">
    <location>
        <position position="11"/>
    </location>
</feature>
<evidence type="ECO:0000259" key="6">
    <source>
        <dbReference type="PROSITE" id="PS50122"/>
    </source>
</evidence>
<evidence type="ECO:0000256" key="3">
    <source>
        <dbReference type="ARBA" id="ARBA00048267"/>
    </source>
</evidence>
<evidence type="ECO:0000313" key="7">
    <source>
        <dbReference type="EMBL" id="MBB4594491.1"/>
    </source>
</evidence>
<feature type="domain" description="CheB-type methylesterase" evidence="6">
    <location>
        <begin position="1"/>
        <end position="188"/>
    </location>
</feature>
<proteinExistence type="predicted"/>
<feature type="active site" evidence="4">
    <location>
        <position position="130"/>
    </location>
</feature>
<organism evidence="7 8">
    <name type="scientific">Xanthomonas cannabis</name>
    <dbReference type="NCBI Taxonomy" id="1885674"/>
    <lineage>
        <taxon>Bacteria</taxon>
        <taxon>Pseudomonadati</taxon>
        <taxon>Pseudomonadota</taxon>
        <taxon>Gammaproteobacteria</taxon>
        <taxon>Lysobacterales</taxon>
        <taxon>Lysobacteraceae</taxon>
        <taxon>Xanthomonas</taxon>
    </lineage>
</organism>
<dbReference type="EMBL" id="JACHNS010000006">
    <property type="protein sequence ID" value="MBB4594491.1"/>
    <property type="molecule type" value="Genomic_DNA"/>
</dbReference>
<gene>
    <name evidence="7" type="ORF">FHR60_003192</name>
</gene>
<evidence type="ECO:0000313" key="8">
    <source>
        <dbReference type="Proteomes" id="UP000554726"/>
    </source>
</evidence>
<keyword evidence="8" id="KW-1185">Reference proteome</keyword>
<accession>A0ABR6JNU5</accession>
<dbReference type="SUPFAM" id="SSF52738">
    <property type="entry name" value="Methylesterase CheB, C-terminal domain"/>
    <property type="match status" value="1"/>
</dbReference>
<name>A0ABR6JNU5_9XANT</name>
<comment type="caution">
    <text evidence="7">The sequence shown here is derived from an EMBL/GenBank/DDBJ whole genome shotgun (WGS) entry which is preliminary data.</text>
</comment>
<evidence type="ECO:0000256" key="4">
    <source>
        <dbReference type="PROSITE-ProRule" id="PRU00050"/>
    </source>
</evidence>
<dbReference type="PANTHER" id="PTHR42872:SF6">
    <property type="entry name" value="PROTEIN-GLUTAMATE METHYLESTERASE_PROTEIN-GLUTAMINE GLUTAMINASE"/>
    <property type="match status" value="1"/>
</dbReference>
<dbReference type="PROSITE" id="PS50122">
    <property type="entry name" value="CHEB"/>
    <property type="match status" value="1"/>
</dbReference>
<sequence>MQRDIVVIGGSAGSGAALRAFLGELPHDLPAPILIVMHLFARGDGMDSVVRRAAPQFAVHVAEDGQALLPGHIYVAVPDRHLMLNGERLALGVGPRENMSRPAIDALFRSAALAFGPRVVGVLLSGMLGDGAAGLEAIQACGGAVIVQDPADADADEMPRAALQRLRPDRIACGAGLAEAIVQMLQQRPSPNQADLGALTLEVDIALGRPSTGELIAQIASPSTLSCPACGGVLSQIAGDGGLRFRCQVGHAYSAQALEMEKEGAVDEALRVALRVIEERVDLVTRLASKDGRRQPAVAAMYADRAAEYRSYADLLRGVLLGSLKPAVAADNYQTRQREAVADKEVMGTLDDERPSQR</sequence>
<dbReference type="InterPro" id="IPR035909">
    <property type="entry name" value="CheB_C"/>
</dbReference>
<dbReference type="PANTHER" id="PTHR42872">
    <property type="entry name" value="PROTEIN-GLUTAMATE METHYLESTERASE/PROTEIN-GLUTAMINE GLUTAMINASE"/>
    <property type="match status" value="1"/>
</dbReference>
<feature type="region of interest" description="Disordered" evidence="5">
    <location>
        <begin position="339"/>
        <end position="358"/>
    </location>
</feature>
<dbReference type="InterPro" id="IPR000673">
    <property type="entry name" value="Sig_transdc_resp-reg_Me-estase"/>
</dbReference>
<protein>
    <recommendedName>
        <fullName evidence="2">protein-glutamate methylesterase</fullName>
        <ecNumber evidence="2">3.1.1.61</ecNumber>
    </recommendedName>
</protein>
<comment type="catalytic activity">
    <reaction evidence="3">
        <text>[protein]-L-glutamate 5-O-methyl ester + H2O = L-glutamyl-[protein] + methanol + H(+)</text>
        <dbReference type="Rhea" id="RHEA:23236"/>
        <dbReference type="Rhea" id="RHEA-COMP:10208"/>
        <dbReference type="Rhea" id="RHEA-COMP:10311"/>
        <dbReference type="ChEBI" id="CHEBI:15377"/>
        <dbReference type="ChEBI" id="CHEBI:15378"/>
        <dbReference type="ChEBI" id="CHEBI:17790"/>
        <dbReference type="ChEBI" id="CHEBI:29973"/>
        <dbReference type="ChEBI" id="CHEBI:82795"/>
        <dbReference type="EC" id="3.1.1.61"/>
    </reaction>
</comment>
<dbReference type="Pfam" id="PF01339">
    <property type="entry name" value="CheB_methylest"/>
    <property type="match status" value="1"/>
</dbReference>
<reference evidence="7 8" key="1">
    <citation type="submission" date="2020-08" db="EMBL/GenBank/DDBJ databases">
        <title>Studying the diversity of plant-associated saprophytic bacteria and their role in host health and plant-pathogen interactions.</title>
        <authorList>
            <person name="Potnis N."/>
        </authorList>
    </citation>
    <scope>NUCLEOTIDE SEQUENCE [LARGE SCALE GENOMIC DNA]</scope>
    <source>
        <strain evidence="7 8">F16</strain>
    </source>
</reference>
<dbReference type="PIRSF" id="PIRSF036461">
    <property type="entry name" value="Chmtx_methlestr"/>
    <property type="match status" value="1"/>
</dbReference>
<dbReference type="Proteomes" id="UP000554726">
    <property type="component" value="Unassembled WGS sequence"/>
</dbReference>
<dbReference type="Gene3D" id="3.40.50.180">
    <property type="entry name" value="Methylesterase CheB, C-terminal domain"/>
    <property type="match status" value="1"/>
</dbReference>
<dbReference type="InterPro" id="IPR011247">
    <property type="entry name" value="Chemotax_prot-Glu_Me-esterase"/>
</dbReference>
<keyword evidence="4" id="KW-0145">Chemotaxis</keyword>
<evidence type="ECO:0000256" key="5">
    <source>
        <dbReference type="SAM" id="MobiDB-lite"/>
    </source>
</evidence>
<keyword evidence="1 4" id="KW-0378">Hydrolase</keyword>
<evidence type="ECO:0000256" key="1">
    <source>
        <dbReference type="ARBA" id="ARBA00022801"/>
    </source>
</evidence>
<dbReference type="GO" id="GO:0008984">
    <property type="term" value="F:protein-glutamate methylesterase activity"/>
    <property type="evidence" value="ECO:0007669"/>
    <property type="project" value="UniProtKB-EC"/>
</dbReference>
<feature type="active site" evidence="4">
    <location>
        <position position="38"/>
    </location>
</feature>